<proteinExistence type="predicted"/>
<dbReference type="AlphaFoldDB" id="A0A5K7X473"/>
<accession>A0A5K7X473</accession>
<feature type="signal peptide" evidence="1">
    <location>
        <begin position="1"/>
        <end position="20"/>
    </location>
</feature>
<evidence type="ECO:0000313" key="2">
    <source>
        <dbReference type="EMBL" id="BBO31330.1"/>
    </source>
</evidence>
<evidence type="ECO:0000256" key="1">
    <source>
        <dbReference type="SAM" id="SignalP"/>
    </source>
</evidence>
<feature type="chain" id="PRO_5025001693" description="Alpha-galactosidase NEW3 domain-containing protein" evidence="1">
    <location>
        <begin position="21"/>
        <end position="882"/>
    </location>
</feature>
<keyword evidence="3" id="KW-1185">Reference proteome</keyword>
<reference evidence="3" key="1">
    <citation type="submission" date="2019-10" db="EMBL/GenBank/DDBJ databases">
        <title>Lacipirellula parvula gen. nov., sp. nov., representing a lineage of planctomycetes widespread in freshwater anoxic habitats, and description of the family Lacipirellulaceae.</title>
        <authorList>
            <person name="Dedysh S.N."/>
            <person name="Kulichevskaya I.S."/>
            <person name="Beletsky A.V."/>
            <person name="Rakitin A.L."/>
            <person name="Mardanov A.V."/>
            <person name="Ivanova A.A."/>
            <person name="Saltykova V.X."/>
            <person name="Rijpstra W.I.C."/>
            <person name="Sinninghe Damste J.S."/>
            <person name="Ravin N.V."/>
        </authorList>
    </citation>
    <scope>NUCLEOTIDE SEQUENCE [LARGE SCALE GENOMIC DNA]</scope>
    <source>
        <strain evidence="3">PX69</strain>
    </source>
</reference>
<evidence type="ECO:0000313" key="3">
    <source>
        <dbReference type="Proteomes" id="UP000326837"/>
    </source>
</evidence>
<sequence length="882" mass="97669">MSPLSSLLILALLGSTATQAAPQDSTATQSRHPDTVEVFACDFGPGWDLNYDRWPDRWQRVFGAGMPKYIEAGLVADPTAPGGNCLTVKVNGGGAMLLSPCGSVSETFGYKVESQLRVRGLQHSRVQLRVEFCDDQKQVIETVEGPWFRNTDGWVDCNLGPVSPTDPRVQLARVALVVEPGALTDLSGEASLANVWLGRLPRMTIGSNSAFNVYSSPEEVEVLCDLSGIMDSDPDILFELLDASSQRLDGSRVQFEGRLITERRSKASEIVESNGGERTAYAGRTVWKPPIRKHGFYKVRVSMATDQGLLKQDLINIVVAPPLARPEGGEFGWSLAGDEIPLKFDDLAKLLPQAAINWVKLPVWYDPADARRGDELVMLIERLAAADVESVGVLDRPPGNSEFARRLSGDAAIADTFAVDSSVWLPLLDPVLTRLSMRVRWWQLGADDDPSLSAEPGLQAKVLDLREKLFRFGQEVNLGLGWEWTQETIATGQLPWSFEQMSATPSLTGPELAAYLEEPSRTGMRRWVLVEPLSREQYGLETRARDLVEQMLAAKINAADGIFVARPFDDQQGLMSDAGTPTDLFLPWRTTASLLGGAKFIGHIDLPNGSHNRIFEMASGEFMMVVWGDEPCEEEAYLGDDLRVLDVWGREQLPAGRGEAQVIAVDRLPRFVLGINPAIAKWRMDTSFAAKNIPSVFGSAHNNKLNLHNSFPQGVSGTIEITGPEGWQITPGRSDFKLAAGETFAKPIQVTLPFDASGGLSTVRIDFIVDADRQYRFSVYRDLKVGDDQLELDTYTRLEEDGTLVVEQRMVNYNPEQADFKCQLYAPGRRRQRAQVTRLGESPDIKIYRYPDGKDLIGAEFWLRAQENDGSRVLNHRFKVEQ</sequence>
<dbReference type="EMBL" id="AP021861">
    <property type="protein sequence ID" value="BBO31330.1"/>
    <property type="molecule type" value="Genomic_DNA"/>
</dbReference>
<dbReference type="Proteomes" id="UP000326837">
    <property type="component" value="Chromosome"/>
</dbReference>
<dbReference type="KEGG" id="lpav:PLANPX_0942"/>
<evidence type="ECO:0008006" key="4">
    <source>
        <dbReference type="Google" id="ProtNLM"/>
    </source>
</evidence>
<gene>
    <name evidence="2" type="ORF">PLANPX_0942</name>
</gene>
<dbReference type="RefSeq" id="WP_152097492.1">
    <property type="nucleotide sequence ID" value="NZ_AP021861.1"/>
</dbReference>
<protein>
    <recommendedName>
        <fullName evidence="4">Alpha-galactosidase NEW3 domain-containing protein</fullName>
    </recommendedName>
</protein>
<name>A0A5K7X473_9BACT</name>
<keyword evidence="1" id="KW-0732">Signal</keyword>
<organism evidence="2 3">
    <name type="scientific">Lacipirellula parvula</name>
    <dbReference type="NCBI Taxonomy" id="2650471"/>
    <lineage>
        <taxon>Bacteria</taxon>
        <taxon>Pseudomonadati</taxon>
        <taxon>Planctomycetota</taxon>
        <taxon>Planctomycetia</taxon>
        <taxon>Pirellulales</taxon>
        <taxon>Lacipirellulaceae</taxon>
        <taxon>Lacipirellula</taxon>
    </lineage>
</organism>